<evidence type="ECO:0000256" key="1">
    <source>
        <dbReference type="SAM" id="MobiDB-lite"/>
    </source>
</evidence>
<evidence type="ECO:0000313" key="2">
    <source>
        <dbReference type="EMBL" id="RDX94879.1"/>
    </source>
</evidence>
<proteinExistence type="predicted"/>
<dbReference type="Proteomes" id="UP000257109">
    <property type="component" value="Unassembled WGS sequence"/>
</dbReference>
<dbReference type="AlphaFoldDB" id="A0A371GWJ7"/>
<feature type="non-terminal residue" evidence="2">
    <location>
        <position position="1"/>
    </location>
</feature>
<dbReference type="EMBL" id="QJKJ01004261">
    <property type="protein sequence ID" value="RDX94879.1"/>
    <property type="molecule type" value="Genomic_DNA"/>
</dbReference>
<keyword evidence="3" id="KW-1185">Reference proteome</keyword>
<feature type="region of interest" description="Disordered" evidence="1">
    <location>
        <begin position="1"/>
        <end position="44"/>
    </location>
</feature>
<organism evidence="2 3">
    <name type="scientific">Mucuna pruriens</name>
    <name type="common">Velvet bean</name>
    <name type="synonym">Dolichos pruriens</name>
    <dbReference type="NCBI Taxonomy" id="157652"/>
    <lineage>
        <taxon>Eukaryota</taxon>
        <taxon>Viridiplantae</taxon>
        <taxon>Streptophyta</taxon>
        <taxon>Embryophyta</taxon>
        <taxon>Tracheophyta</taxon>
        <taxon>Spermatophyta</taxon>
        <taxon>Magnoliopsida</taxon>
        <taxon>eudicotyledons</taxon>
        <taxon>Gunneridae</taxon>
        <taxon>Pentapetalae</taxon>
        <taxon>rosids</taxon>
        <taxon>fabids</taxon>
        <taxon>Fabales</taxon>
        <taxon>Fabaceae</taxon>
        <taxon>Papilionoideae</taxon>
        <taxon>50 kb inversion clade</taxon>
        <taxon>NPAAA clade</taxon>
        <taxon>indigoferoid/millettioid clade</taxon>
        <taxon>Phaseoleae</taxon>
        <taxon>Mucuna</taxon>
    </lineage>
</organism>
<protein>
    <submittedName>
        <fullName evidence="2">Uncharacterized protein</fullName>
    </submittedName>
</protein>
<evidence type="ECO:0000313" key="3">
    <source>
        <dbReference type="Proteomes" id="UP000257109"/>
    </source>
</evidence>
<accession>A0A371GWJ7</accession>
<feature type="compositionally biased region" description="Polar residues" evidence="1">
    <location>
        <begin position="1"/>
        <end position="13"/>
    </location>
</feature>
<name>A0A371GWJ7_MUCPR</name>
<sequence length="64" mass="7403">MGTNDQNLRTISLQEGEDDVSPPKDDKKPKRGSMDLQGSMTRERMKRLQEEIETLLILKEKKES</sequence>
<reference evidence="2" key="1">
    <citation type="submission" date="2018-05" db="EMBL/GenBank/DDBJ databases">
        <title>Draft genome of Mucuna pruriens seed.</title>
        <authorList>
            <person name="Nnadi N.E."/>
            <person name="Vos R."/>
            <person name="Hasami M.H."/>
            <person name="Devisetty U.K."/>
            <person name="Aguiy J.C."/>
        </authorList>
    </citation>
    <scope>NUCLEOTIDE SEQUENCE [LARGE SCALE GENOMIC DNA]</scope>
    <source>
        <strain evidence="2">JCA_2017</strain>
    </source>
</reference>
<comment type="caution">
    <text evidence="2">The sequence shown here is derived from an EMBL/GenBank/DDBJ whole genome shotgun (WGS) entry which is preliminary data.</text>
</comment>
<gene>
    <name evidence="2" type="ORF">CR513_22686</name>
</gene>
<feature type="non-terminal residue" evidence="2">
    <location>
        <position position="64"/>
    </location>
</feature>